<protein>
    <submittedName>
        <fullName evidence="1">DNA pilot protein</fullName>
    </submittedName>
</protein>
<accession>A0A976R570</accession>
<dbReference type="EMBL" id="OM869516">
    <property type="protein sequence ID" value="UPW40901.1"/>
    <property type="molecule type" value="Genomic_DNA"/>
</dbReference>
<organism evidence="1">
    <name type="scientific">Sigmofec virus UA08Rod_6143</name>
    <dbReference type="NCBI Taxonomy" id="2929223"/>
    <lineage>
        <taxon>Viruses</taxon>
        <taxon>Monodnaviria</taxon>
        <taxon>Sangervirae</taxon>
        <taxon>Phixviricota</taxon>
        <taxon>Malgrandaviricetes</taxon>
        <taxon>Petitvirales</taxon>
        <taxon>Microviridae</taxon>
    </lineage>
</organism>
<sequence length="245" mass="26491">MGFKLSSLFKGSSDPDSGKLGKLTGKLTNVATGNYGALFGDILSAAAPAVGAYLSYNQQKDLLDRQYSFQERMSNTAHQREVNDLLAAGINPLYTATGGNGASTPLGATGSATDFANAFSQGIGRAYQNKMQRAQVQAMDFENALRKQNVIKGTQEARLIKEQADNYHAELNSRLKLNAAQTYSALQSGAASSAQATYNQEMALMAGLDRMEKGELWKFLNENPEIKKLYMTSYGVGNSFGRLIK</sequence>
<evidence type="ECO:0000313" key="1">
    <source>
        <dbReference type="EMBL" id="UPW40901.1"/>
    </source>
</evidence>
<name>A0A976R570_9VIRU</name>
<proteinExistence type="predicted"/>
<reference evidence="1" key="1">
    <citation type="submission" date="2022-02" db="EMBL/GenBank/DDBJ databases">
        <title>Towards deciphering the DNA virus diversity associated with rodent species in the families Cricetidae and Heteromyidae.</title>
        <authorList>
            <person name="Lund M."/>
            <person name="Larsen B.B."/>
            <person name="Gryseels S."/>
            <person name="Kraberger S."/>
            <person name="Rowsey D.M."/>
            <person name="Steger L."/>
            <person name="Yule K.M."/>
            <person name="Upham N.S."/>
            <person name="Worobey M."/>
            <person name="Van Doorslaer K."/>
            <person name="Varsani A."/>
        </authorList>
    </citation>
    <scope>NUCLEOTIDE SEQUENCE</scope>
    <source>
        <strain evidence="1">UA08Rod_6143</strain>
    </source>
</reference>